<feature type="region of interest" description="Disordered" evidence="1">
    <location>
        <begin position="1"/>
        <end position="68"/>
    </location>
</feature>
<protein>
    <submittedName>
        <fullName evidence="2">Uncharacterized protein</fullName>
    </submittedName>
</protein>
<name>A0A626FD23_SALTM</name>
<evidence type="ECO:0000256" key="1">
    <source>
        <dbReference type="SAM" id="MobiDB-lite"/>
    </source>
</evidence>
<evidence type="ECO:0000313" key="2">
    <source>
        <dbReference type="EMBL" id="EDA7616058.1"/>
    </source>
</evidence>
<dbReference type="AlphaFoldDB" id="A0A626FD23"/>
<dbReference type="EMBL" id="AALLDS010000066">
    <property type="protein sequence ID" value="EDA7616058.1"/>
    <property type="molecule type" value="Genomic_DNA"/>
</dbReference>
<comment type="caution">
    <text evidence="2">The sequence shown here is derived from an EMBL/GenBank/DDBJ whole genome shotgun (WGS) entry which is preliminary data.</text>
</comment>
<sequence>RIKQIKTNKKEAVTSERKKRAEHLKPSSSGDEAKVIPFNAVEADDQEDYSLPTYVPELFQDPPEKDES</sequence>
<accession>A0A626FD23</accession>
<feature type="non-terminal residue" evidence="2">
    <location>
        <position position="1"/>
    </location>
</feature>
<proteinExistence type="predicted"/>
<organism evidence="2">
    <name type="scientific">Salmonella typhimurium</name>
    <dbReference type="NCBI Taxonomy" id="90371"/>
    <lineage>
        <taxon>Bacteria</taxon>
        <taxon>Pseudomonadati</taxon>
        <taxon>Pseudomonadota</taxon>
        <taxon>Gammaproteobacteria</taxon>
        <taxon>Enterobacterales</taxon>
        <taxon>Enterobacteriaceae</taxon>
        <taxon>Salmonella</taxon>
    </lineage>
</organism>
<reference evidence="2" key="1">
    <citation type="submission" date="2018-07" db="EMBL/GenBank/DDBJ databases">
        <authorList>
            <person name="Ashton P.M."/>
            <person name="Dallman T."/>
            <person name="Nair S."/>
            <person name="De Pinna E."/>
            <person name="Peters T."/>
            <person name="Grant K."/>
        </authorList>
    </citation>
    <scope>NUCLEOTIDE SEQUENCE</scope>
    <source>
        <strain evidence="2">116039</strain>
    </source>
</reference>
<gene>
    <name evidence="2" type="ORF">A3V89_25270</name>
</gene>